<accession>A0A379B1M5</accession>
<sequence length="54" mass="6163">MVVYQCRTALDGHRFVDVGYSFLTKHEEVEVPSEDPISKIQLTPSQKHWANTSS</sequence>
<evidence type="ECO:0000313" key="2">
    <source>
        <dbReference type="EMBL" id="SUB32411.1"/>
    </source>
</evidence>
<reference evidence="2" key="1">
    <citation type="submission" date="2018-06" db="EMBL/GenBank/DDBJ databases">
        <authorList>
            <consortium name="Pathogen Informatics"/>
            <person name="Doyle S."/>
        </authorList>
    </citation>
    <scope>NUCLEOTIDE SEQUENCE [LARGE SCALE GENOMIC DNA]</scope>
    <source>
        <strain evidence="2">NCTC11421</strain>
    </source>
</reference>
<evidence type="ECO:0000256" key="1">
    <source>
        <dbReference type="SAM" id="MobiDB-lite"/>
    </source>
</evidence>
<dbReference type="EC" id="1.7.2.5" evidence="2"/>
<keyword evidence="2" id="KW-0560">Oxidoreductase</keyword>
<proteinExistence type="predicted"/>
<name>A0A379B1M5_NEIGO</name>
<gene>
    <name evidence="2" type="primary">nor_2</name>
    <name evidence="2" type="ORF">NCTC11421_03851</name>
</gene>
<dbReference type="AlphaFoldDB" id="A0A379B1M5"/>
<dbReference type="GO" id="GO:0016966">
    <property type="term" value="F:nitric oxide reductase activity"/>
    <property type="evidence" value="ECO:0007669"/>
    <property type="project" value="UniProtKB-EC"/>
</dbReference>
<organism evidence="2">
    <name type="scientific">Neisseria gonorrhoeae</name>
    <dbReference type="NCBI Taxonomy" id="485"/>
    <lineage>
        <taxon>Bacteria</taxon>
        <taxon>Pseudomonadati</taxon>
        <taxon>Pseudomonadota</taxon>
        <taxon>Betaproteobacteria</taxon>
        <taxon>Neisseriales</taxon>
        <taxon>Neisseriaceae</taxon>
        <taxon>Neisseria</taxon>
    </lineage>
</organism>
<feature type="region of interest" description="Disordered" evidence="1">
    <location>
        <begin position="33"/>
        <end position="54"/>
    </location>
</feature>
<dbReference type="EMBL" id="UGRI01000002">
    <property type="protein sequence ID" value="SUB32411.1"/>
    <property type="molecule type" value="Genomic_DNA"/>
</dbReference>
<feature type="compositionally biased region" description="Polar residues" evidence="1">
    <location>
        <begin position="40"/>
        <end position="54"/>
    </location>
</feature>
<protein>
    <submittedName>
        <fullName evidence="2">Nitric oxide reductase</fullName>
        <ecNumber evidence="2">1.7.2.5</ecNumber>
    </submittedName>
</protein>